<sequence>MHSDQPYFPRKPMLPLCDQVGYYMQNPPMASAFNGFVPPGVKPLMPFSNVDIQPSDACPRNFIIFDQTNNRSQIMFHPEINSKFFCPGLGVDTSMLRDNVEQKDSNDERKVASSSKEDSDDIDALLSTEYEENEECDDDEVSTARTGAVYECNSPDSCSNYESPSKKSRPFVRKSSGSRGSEKKRQRMRKMVKALRGIVPGANRMSTVAVLDEAVRYLKSLRVEVQKLEVGNSKG</sequence>
<dbReference type="Gene3D" id="4.10.280.10">
    <property type="entry name" value="Helix-loop-helix DNA-binding domain"/>
    <property type="match status" value="1"/>
</dbReference>
<dbReference type="RefSeq" id="XP_011085263.1">
    <property type="nucleotide sequence ID" value="XM_011086961.2"/>
</dbReference>
<evidence type="ECO:0000256" key="4">
    <source>
        <dbReference type="ARBA" id="ARBA00023242"/>
    </source>
</evidence>
<feature type="compositionally biased region" description="Polar residues" evidence="5">
    <location>
        <begin position="154"/>
        <end position="163"/>
    </location>
</feature>
<protein>
    <submittedName>
        <fullName evidence="8 9">transcription factor bHLH144</fullName>
    </submittedName>
</protein>
<evidence type="ECO:0000256" key="1">
    <source>
        <dbReference type="ARBA" id="ARBA00004123"/>
    </source>
</evidence>
<feature type="compositionally biased region" description="Basic and acidic residues" evidence="5">
    <location>
        <begin position="99"/>
        <end position="117"/>
    </location>
</feature>
<dbReference type="Pfam" id="PF23173">
    <property type="entry name" value="bHLH_SAC51"/>
    <property type="match status" value="1"/>
</dbReference>
<dbReference type="InterPro" id="IPR036638">
    <property type="entry name" value="HLH_DNA-bd_sf"/>
</dbReference>
<dbReference type="KEGG" id="sind:105167304"/>
<keyword evidence="7" id="KW-1185">Reference proteome</keyword>
<organism evidence="10">
    <name type="scientific">Sesamum indicum</name>
    <name type="common">Oriental sesame</name>
    <name type="synonym">Sesamum orientale</name>
    <dbReference type="NCBI Taxonomy" id="4182"/>
    <lineage>
        <taxon>Eukaryota</taxon>
        <taxon>Viridiplantae</taxon>
        <taxon>Streptophyta</taxon>
        <taxon>Embryophyta</taxon>
        <taxon>Tracheophyta</taxon>
        <taxon>Spermatophyta</taxon>
        <taxon>Magnoliopsida</taxon>
        <taxon>eudicotyledons</taxon>
        <taxon>Gunneridae</taxon>
        <taxon>Pentapetalae</taxon>
        <taxon>asterids</taxon>
        <taxon>lamiids</taxon>
        <taxon>Lamiales</taxon>
        <taxon>Pedaliaceae</taxon>
        <taxon>Sesamum</taxon>
    </lineage>
</organism>
<dbReference type="RefSeq" id="XP_011085264.1">
    <property type="nucleotide sequence ID" value="XM_011086962.2"/>
</dbReference>
<comment type="subcellular location">
    <subcellularLocation>
        <location evidence="1">Nucleus</location>
    </subcellularLocation>
</comment>
<keyword evidence="3" id="KW-0804">Transcription</keyword>
<evidence type="ECO:0000256" key="2">
    <source>
        <dbReference type="ARBA" id="ARBA00023015"/>
    </source>
</evidence>
<name>A0A6I9TI72_SESIN</name>
<evidence type="ECO:0000313" key="9">
    <source>
        <dbReference type="RefSeq" id="XP_011085263.1"/>
    </source>
</evidence>
<evidence type="ECO:0000313" key="10">
    <source>
        <dbReference type="RefSeq" id="XP_011085264.1"/>
    </source>
</evidence>
<keyword evidence="2" id="KW-0805">Transcription regulation</keyword>
<evidence type="ECO:0000313" key="8">
    <source>
        <dbReference type="RefSeq" id="XP_011085262.1"/>
    </source>
</evidence>
<dbReference type="SUPFAM" id="SSF47459">
    <property type="entry name" value="HLH, helix-loop-helix DNA-binding domain"/>
    <property type="match status" value="1"/>
</dbReference>
<dbReference type="OrthoDB" id="1921805at2759"/>
<evidence type="ECO:0000256" key="3">
    <source>
        <dbReference type="ARBA" id="ARBA00023163"/>
    </source>
</evidence>
<evidence type="ECO:0000259" key="6">
    <source>
        <dbReference type="PROSITE" id="PS50888"/>
    </source>
</evidence>
<gene>
    <name evidence="8 9 10" type="primary">LOC105167304</name>
</gene>
<feature type="region of interest" description="Disordered" evidence="5">
    <location>
        <begin position="154"/>
        <end position="188"/>
    </location>
</feature>
<evidence type="ECO:0000256" key="5">
    <source>
        <dbReference type="SAM" id="MobiDB-lite"/>
    </source>
</evidence>
<feature type="domain" description="BHLH" evidence="6">
    <location>
        <begin position="172"/>
        <end position="221"/>
    </location>
</feature>
<dbReference type="PANTHER" id="PTHR36066">
    <property type="entry name" value="TRANSCRIPTION FACTOR BHLH145"/>
    <property type="match status" value="1"/>
</dbReference>
<dbReference type="PROSITE" id="PS50888">
    <property type="entry name" value="BHLH"/>
    <property type="match status" value="1"/>
</dbReference>
<dbReference type="InterPro" id="IPR037546">
    <property type="entry name" value="SAC51-like"/>
</dbReference>
<dbReference type="AlphaFoldDB" id="A0A6I9TI72"/>
<evidence type="ECO:0000313" key="7">
    <source>
        <dbReference type="Proteomes" id="UP000504604"/>
    </source>
</evidence>
<proteinExistence type="predicted"/>
<dbReference type="RefSeq" id="XP_011085262.1">
    <property type="nucleotide sequence ID" value="XM_011086960.2"/>
</dbReference>
<feature type="region of interest" description="Disordered" evidence="5">
    <location>
        <begin position="99"/>
        <end position="123"/>
    </location>
</feature>
<accession>A0A6I9TI72</accession>
<reference evidence="10" key="1">
    <citation type="submission" date="2022-04" db="UniProtKB">
        <authorList>
            <consortium name="RefSeq"/>
        </authorList>
    </citation>
    <scope>IDENTIFICATION</scope>
</reference>
<dbReference type="SMART" id="SM00353">
    <property type="entry name" value="HLH"/>
    <property type="match status" value="1"/>
</dbReference>
<dbReference type="Proteomes" id="UP000504604">
    <property type="component" value="Linkage group LG8"/>
</dbReference>
<dbReference type="GO" id="GO:0005634">
    <property type="term" value="C:nucleus"/>
    <property type="evidence" value="ECO:0007669"/>
    <property type="project" value="UniProtKB-SubCell"/>
</dbReference>
<dbReference type="GO" id="GO:0046983">
    <property type="term" value="F:protein dimerization activity"/>
    <property type="evidence" value="ECO:0007669"/>
    <property type="project" value="InterPro"/>
</dbReference>
<dbReference type="GeneID" id="105167304"/>
<dbReference type="PANTHER" id="PTHR36066:SF11">
    <property type="entry name" value="TRANSCRIPTION FACTOR BHLH144"/>
    <property type="match status" value="1"/>
</dbReference>
<dbReference type="InterPro" id="IPR011598">
    <property type="entry name" value="bHLH_dom"/>
</dbReference>
<keyword evidence="4" id="KW-0539">Nucleus</keyword>